<organism evidence="3 4">
    <name type="scientific">Rhypophila decipiens</name>
    <dbReference type="NCBI Taxonomy" id="261697"/>
    <lineage>
        <taxon>Eukaryota</taxon>
        <taxon>Fungi</taxon>
        <taxon>Dikarya</taxon>
        <taxon>Ascomycota</taxon>
        <taxon>Pezizomycotina</taxon>
        <taxon>Sordariomycetes</taxon>
        <taxon>Sordariomycetidae</taxon>
        <taxon>Sordariales</taxon>
        <taxon>Naviculisporaceae</taxon>
        <taxon>Rhypophila</taxon>
    </lineage>
</organism>
<proteinExistence type="predicted"/>
<sequence length="660" mass="74859">MRVTHISVDLTEANRYIVHAKIELPVQPGTIARFTTPVWLTESHERNGPVWALAGLHFFCHQKELTTELKWSRDPQAGHEYLLHVPRDVDTIHGEFDAIITKNVTRRIILFQWVHVLLYPICNSESRGSSRFNIHKIPIQATVTVPKGWGIATALENLGDPIVVADETKETYTYATTTVQGLADSPILAGLFFKTHRIEGSSNEQTREVLCIAADQEQYVAITPPSLDNLSKIISQVQLLFGAEPEKRTRYFFLVALSSHLDNWGGVEHLYSTAIVARLMAFSYSTQTKETLQLLAHEYIHSWNGKRLIPKGHNPNDFNTPLDGRLLWVYEGLTTYYETVIAARAGVLSKEEWVSQLASHVAERMGETATQWRSLEDLGTGNDVDHMGARVDSWRSWRGDRDGFYNGGALVWLGVDVLLRRLTAKSKTGAKSLDDFMELFFGESVPELQHRRRGATLIEYTLDDIARELNKICEYDWKGHFQATVVDVLPEVDMSGIANAGYTFRWDADAWTMKLPHKDRHSAEEHKHVADERKIDDDDMQDAIWNSIGILVSWNGEVIDVRRWGPGDAAGLAPRQRIAEVYDPCFGGLSLLVKAIRKSADTKEPIKLLMTHQRDNWTAEIQYLDGIRYPVIERDEDGGLSDLFEDILRPLAPSYQLVHR</sequence>
<dbReference type="InterPro" id="IPR007963">
    <property type="entry name" value="Peptidase_M61_catalytic"/>
</dbReference>
<dbReference type="Pfam" id="PF05299">
    <property type="entry name" value="Peptidase_M61"/>
    <property type="match status" value="1"/>
</dbReference>
<dbReference type="InterPro" id="IPR027268">
    <property type="entry name" value="Peptidase_M4/M1_CTD_sf"/>
</dbReference>
<reference evidence="3" key="1">
    <citation type="journal article" date="2023" name="Mol. Phylogenet. Evol.">
        <title>Genome-scale phylogeny and comparative genomics of the fungal order Sordariales.</title>
        <authorList>
            <person name="Hensen N."/>
            <person name="Bonometti L."/>
            <person name="Westerberg I."/>
            <person name="Brannstrom I.O."/>
            <person name="Guillou S."/>
            <person name="Cros-Aarteil S."/>
            <person name="Calhoun S."/>
            <person name="Haridas S."/>
            <person name="Kuo A."/>
            <person name="Mondo S."/>
            <person name="Pangilinan J."/>
            <person name="Riley R."/>
            <person name="LaButti K."/>
            <person name="Andreopoulos B."/>
            <person name="Lipzen A."/>
            <person name="Chen C."/>
            <person name="Yan M."/>
            <person name="Daum C."/>
            <person name="Ng V."/>
            <person name="Clum A."/>
            <person name="Steindorff A."/>
            <person name="Ohm R.A."/>
            <person name="Martin F."/>
            <person name="Silar P."/>
            <person name="Natvig D.O."/>
            <person name="Lalanne C."/>
            <person name="Gautier V."/>
            <person name="Ament-Velasquez S.L."/>
            <person name="Kruys A."/>
            <person name="Hutchinson M.I."/>
            <person name="Powell A.J."/>
            <person name="Barry K."/>
            <person name="Miller A.N."/>
            <person name="Grigoriev I.V."/>
            <person name="Debuchy R."/>
            <person name="Gladieux P."/>
            <person name="Hiltunen Thoren M."/>
            <person name="Johannesson H."/>
        </authorList>
    </citation>
    <scope>NUCLEOTIDE SEQUENCE</scope>
    <source>
        <strain evidence="3">PSN293</strain>
    </source>
</reference>
<dbReference type="AlphaFoldDB" id="A0AAN6XWL6"/>
<protein>
    <submittedName>
        <fullName evidence="3">Peptidase m61 domain protein</fullName>
    </submittedName>
</protein>
<keyword evidence="4" id="KW-1185">Reference proteome</keyword>
<feature type="domain" description="Peptidase M61 catalytic" evidence="1">
    <location>
        <begin position="291"/>
        <end position="408"/>
    </location>
</feature>
<name>A0AAN6XWL6_9PEZI</name>
<dbReference type="Proteomes" id="UP001301769">
    <property type="component" value="Unassembled WGS sequence"/>
</dbReference>
<dbReference type="SUPFAM" id="SSF55486">
    <property type="entry name" value="Metalloproteases ('zincins'), catalytic domain"/>
    <property type="match status" value="1"/>
</dbReference>
<gene>
    <name evidence="3" type="ORF">QBC37DRAFT_299586</name>
</gene>
<feature type="domain" description="Peptidase M61 N-terminal" evidence="2">
    <location>
        <begin position="5"/>
        <end position="190"/>
    </location>
</feature>
<evidence type="ECO:0000313" key="3">
    <source>
        <dbReference type="EMBL" id="KAK4207031.1"/>
    </source>
</evidence>
<comment type="caution">
    <text evidence="3">The sequence shown here is derived from an EMBL/GenBank/DDBJ whole genome shotgun (WGS) entry which is preliminary data.</text>
</comment>
<evidence type="ECO:0000259" key="1">
    <source>
        <dbReference type="Pfam" id="PF05299"/>
    </source>
</evidence>
<evidence type="ECO:0000259" key="2">
    <source>
        <dbReference type="Pfam" id="PF17899"/>
    </source>
</evidence>
<dbReference type="EMBL" id="MU858326">
    <property type="protein sequence ID" value="KAK4207031.1"/>
    <property type="molecule type" value="Genomic_DNA"/>
</dbReference>
<dbReference type="Gene3D" id="2.60.40.3650">
    <property type="match status" value="1"/>
</dbReference>
<dbReference type="Pfam" id="PF17899">
    <property type="entry name" value="Peptidase_M61_N"/>
    <property type="match status" value="1"/>
</dbReference>
<dbReference type="Gene3D" id="1.10.390.10">
    <property type="entry name" value="Neutral Protease Domain 2"/>
    <property type="match status" value="1"/>
</dbReference>
<dbReference type="InterPro" id="IPR040756">
    <property type="entry name" value="Peptidase_M61_N"/>
</dbReference>
<reference evidence="3" key="2">
    <citation type="submission" date="2023-05" db="EMBL/GenBank/DDBJ databases">
        <authorList>
            <consortium name="Lawrence Berkeley National Laboratory"/>
            <person name="Steindorff A."/>
            <person name="Hensen N."/>
            <person name="Bonometti L."/>
            <person name="Westerberg I."/>
            <person name="Brannstrom I.O."/>
            <person name="Guillou S."/>
            <person name="Cros-Aarteil S."/>
            <person name="Calhoun S."/>
            <person name="Haridas S."/>
            <person name="Kuo A."/>
            <person name="Mondo S."/>
            <person name="Pangilinan J."/>
            <person name="Riley R."/>
            <person name="Labutti K."/>
            <person name="Andreopoulos B."/>
            <person name="Lipzen A."/>
            <person name="Chen C."/>
            <person name="Yanf M."/>
            <person name="Daum C."/>
            <person name="Ng V."/>
            <person name="Clum A."/>
            <person name="Ohm R."/>
            <person name="Martin F."/>
            <person name="Silar P."/>
            <person name="Natvig D."/>
            <person name="Lalanne C."/>
            <person name="Gautier V."/>
            <person name="Ament-Velasquez S.L."/>
            <person name="Kruys A."/>
            <person name="Hutchinson M.I."/>
            <person name="Powell A.J."/>
            <person name="Barry K."/>
            <person name="Miller A.N."/>
            <person name="Grigoriev I.V."/>
            <person name="Debuchy R."/>
            <person name="Gladieux P."/>
            <person name="Thoren M.H."/>
            <person name="Johannesson H."/>
        </authorList>
    </citation>
    <scope>NUCLEOTIDE SEQUENCE</scope>
    <source>
        <strain evidence="3">PSN293</strain>
    </source>
</reference>
<accession>A0AAN6XWL6</accession>
<evidence type="ECO:0000313" key="4">
    <source>
        <dbReference type="Proteomes" id="UP001301769"/>
    </source>
</evidence>